<reference evidence="1" key="1">
    <citation type="submission" date="2021-06" db="EMBL/GenBank/DDBJ databases">
        <authorList>
            <person name="Kallberg Y."/>
            <person name="Tangrot J."/>
            <person name="Rosling A."/>
        </authorList>
    </citation>
    <scope>NUCLEOTIDE SEQUENCE</scope>
    <source>
        <strain evidence="1">IL203A</strain>
    </source>
</reference>
<gene>
    <name evidence="1" type="ORF">DHETER_LOCUS11281</name>
</gene>
<comment type="caution">
    <text evidence="1">The sequence shown here is derived from an EMBL/GenBank/DDBJ whole genome shotgun (WGS) entry which is preliminary data.</text>
</comment>
<sequence length="42" mass="4808">NLVLIDVQFYAISLVWVDVDVIACHLVLIGVSFTTMCRHCHY</sequence>
<proteinExistence type="predicted"/>
<protein>
    <submittedName>
        <fullName evidence="1">11341_t:CDS:1</fullName>
    </submittedName>
</protein>
<dbReference type="EMBL" id="CAJVPU010024222">
    <property type="protein sequence ID" value="CAG8691553.1"/>
    <property type="molecule type" value="Genomic_DNA"/>
</dbReference>
<dbReference type="Proteomes" id="UP000789702">
    <property type="component" value="Unassembled WGS sequence"/>
</dbReference>
<feature type="non-terminal residue" evidence="1">
    <location>
        <position position="1"/>
    </location>
</feature>
<evidence type="ECO:0000313" key="1">
    <source>
        <dbReference type="EMBL" id="CAG8691553.1"/>
    </source>
</evidence>
<name>A0ACA9P9G5_9GLOM</name>
<keyword evidence="2" id="KW-1185">Reference proteome</keyword>
<evidence type="ECO:0000313" key="2">
    <source>
        <dbReference type="Proteomes" id="UP000789702"/>
    </source>
</evidence>
<organism evidence="1 2">
    <name type="scientific">Dentiscutata heterogama</name>
    <dbReference type="NCBI Taxonomy" id="1316150"/>
    <lineage>
        <taxon>Eukaryota</taxon>
        <taxon>Fungi</taxon>
        <taxon>Fungi incertae sedis</taxon>
        <taxon>Mucoromycota</taxon>
        <taxon>Glomeromycotina</taxon>
        <taxon>Glomeromycetes</taxon>
        <taxon>Diversisporales</taxon>
        <taxon>Gigasporaceae</taxon>
        <taxon>Dentiscutata</taxon>
    </lineage>
</organism>
<accession>A0ACA9P9G5</accession>
<feature type="non-terminal residue" evidence="1">
    <location>
        <position position="42"/>
    </location>
</feature>